<evidence type="ECO:0000313" key="3">
    <source>
        <dbReference type="EMBL" id="VFS89381.1"/>
    </source>
</evidence>
<name>A0A485CY29_KLUCR</name>
<feature type="region of interest" description="Disordered" evidence="1">
    <location>
        <begin position="130"/>
        <end position="155"/>
    </location>
</feature>
<keyword evidence="4" id="KW-1185">Reference proteome</keyword>
<protein>
    <recommendedName>
        <fullName evidence="2">Bacterial Ig-like domain-containing protein</fullName>
    </recommendedName>
</protein>
<evidence type="ECO:0000259" key="2">
    <source>
        <dbReference type="Pfam" id="PF19077"/>
    </source>
</evidence>
<dbReference type="EMBL" id="CAADJD010000031">
    <property type="protein sequence ID" value="VFS89381.1"/>
    <property type="molecule type" value="Genomic_DNA"/>
</dbReference>
<evidence type="ECO:0000256" key="1">
    <source>
        <dbReference type="SAM" id="MobiDB-lite"/>
    </source>
</evidence>
<dbReference type="InterPro" id="IPR044016">
    <property type="entry name" value="Big_13"/>
</dbReference>
<reference evidence="3 4" key="1">
    <citation type="submission" date="2019-03" db="EMBL/GenBank/DDBJ databases">
        <authorList>
            <consortium name="Pathogen Informatics"/>
        </authorList>
    </citation>
    <scope>NUCLEOTIDE SEQUENCE [LARGE SCALE GENOMIC DNA]</scope>
    <source>
        <strain evidence="3 4">NCTC12993</strain>
    </source>
</reference>
<dbReference type="AlphaFoldDB" id="A0A485CY29"/>
<dbReference type="Proteomes" id="UP000401081">
    <property type="component" value="Unassembled WGS sequence"/>
</dbReference>
<gene>
    <name evidence="3" type="ORF">NCTC12993_07257</name>
</gene>
<evidence type="ECO:0000313" key="4">
    <source>
        <dbReference type="Proteomes" id="UP000401081"/>
    </source>
</evidence>
<proteinExistence type="predicted"/>
<feature type="domain" description="Bacterial Ig-like" evidence="2">
    <location>
        <begin position="28"/>
        <end position="107"/>
    </location>
</feature>
<dbReference type="Gene3D" id="3.30.420.430">
    <property type="match status" value="1"/>
</dbReference>
<sequence length="155" mass="15703">MTITPVADPISGLVVTDDANPVKGPLANGAATNDVTPTFTGSAAANSTIAIYDNGVLLTSVKADGNGQWNFTPSLALKEGTHSVTFIVDNGSGPSAPSQPFVLTVDTTVPEPVTNLVIVDDRAPNIGQLTNGSMTNDSTPIISGNAEPGTTRNAV</sequence>
<dbReference type="Pfam" id="PF19077">
    <property type="entry name" value="Big_13"/>
    <property type="match status" value="1"/>
</dbReference>
<accession>A0A485CY29</accession>
<organism evidence="3 4">
    <name type="scientific">Kluyvera cryocrescens</name>
    <name type="common">Kluyvera citrophila</name>
    <dbReference type="NCBI Taxonomy" id="580"/>
    <lineage>
        <taxon>Bacteria</taxon>
        <taxon>Pseudomonadati</taxon>
        <taxon>Pseudomonadota</taxon>
        <taxon>Gammaproteobacteria</taxon>
        <taxon>Enterobacterales</taxon>
        <taxon>Enterobacteriaceae</taxon>
        <taxon>Kluyvera</taxon>
    </lineage>
</organism>